<name>A0A8J3ZPD7_9ACTN</name>
<sequence>MFRKWLERRNWITIRAWLALGVVALGVDLAVLMVLGLTSGPVITAISVLATLIGAAMALVENKRLVRGARRWPLVAGAIVCTVIPVGIAFAFAADELKSPGLQVLTDESIVEAATICKESDCRVVDRIRMGDGTNEYTVGVFEKFEVPQGGEAKFPGGVGVVVLLSDGQIIWRSEFLPGYGLAKLATDVSQNAFISFNLSNHSSLGWVIGLRSGQFTEYGTVNGRLRIDNFSDQSYNGLRHLFTYRVGWPANESAGALRDVWNWDGSEYRYDGCETRDGSASWSPVSTAGVCPSPLGKHSFDLPG</sequence>
<comment type="caution">
    <text evidence="2">The sequence shown here is derived from an EMBL/GenBank/DDBJ whole genome shotgun (WGS) entry which is preliminary data.</text>
</comment>
<feature type="transmembrane region" description="Helical" evidence="1">
    <location>
        <begin position="72"/>
        <end position="94"/>
    </location>
</feature>
<gene>
    <name evidence="2" type="ORF">Voc01_028560</name>
</gene>
<accession>A0A8J3ZPD7</accession>
<feature type="transmembrane region" description="Helical" evidence="1">
    <location>
        <begin position="12"/>
        <end position="36"/>
    </location>
</feature>
<dbReference type="Proteomes" id="UP000635606">
    <property type="component" value="Unassembled WGS sequence"/>
</dbReference>
<evidence type="ECO:0000313" key="3">
    <source>
        <dbReference type="Proteomes" id="UP000635606"/>
    </source>
</evidence>
<keyword evidence="1" id="KW-0812">Transmembrane</keyword>
<reference evidence="2" key="1">
    <citation type="submission" date="2021-01" db="EMBL/GenBank/DDBJ databases">
        <title>Whole genome shotgun sequence of Virgisporangium ochraceum NBRC 16418.</title>
        <authorList>
            <person name="Komaki H."/>
            <person name="Tamura T."/>
        </authorList>
    </citation>
    <scope>NUCLEOTIDE SEQUENCE</scope>
    <source>
        <strain evidence="2">NBRC 16418</strain>
    </source>
</reference>
<keyword evidence="3" id="KW-1185">Reference proteome</keyword>
<keyword evidence="1" id="KW-1133">Transmembrane helix</keyword>
<evidence type="ECO:0000313" key="2">
    <source>
        <dbReference type="EMBL" id="GIJ67939.1"/>
    </source>
</evidence>
<protein>
    <submittedName>
        <fullName evidence="2">Uncharacterized protein</fullName>
    </submittedName>
</protein>
<evidence type="ECO:0000256" key="1">
    <source>
        <dbReference type="SAM" id="Phobius"/>
    </source>
</evidence>
<keyword evidence="1" id="KW-0472">Membrane</keyword>
<organism evidence="2 3">
    <name type="scientific">Virgisporangium ochraceum</name>
    <dbReference type="NCBI Taxonomy" id="65505"/>
    <lineage>
        <taxon>Bacteria</taxon>
        <taxon>Bacillati</taxon>
        <taxon>Actinomycetota</taxon>
        <taxon>Actinomycetes</taxon>
        <taxon>Micromonosporales</taxon>
        <taxon>Micromonosporaceae</taxon>
        <taxon>Virgisporangium</taxon>
    </lineage>
</organism>
<dbReference type="EMBL" id="BOPH01000034">
    <property type="protein sequence ID" value="GIJ67939.1"/>
    <property type="molecule type" value="Genomic_DNA"/>
</dbReference>
<feature type="transmembrane region" description="Helical" evidence="1">
    <location>
        <begin position="42"/>
        <end position="60"/>
    </location>
</feature>
<dbReference type="AlphaFoldDB" id="A0A8J3ZPD7"/>
<proteinExistence type="predicted"/>